<feature type="region of interest" description="Disordered" evidence="1">
    <location>
        <begin position="1"/>
        <end position="23"/>
    </location>
</feature>
<organism evidence="4">
    <name type="scientific">Haemonchus placei</name>
    <name type="common">Barber's pole worm</name>
    <dbReference type="NCBI Taxonomy" id="6290"/>
    <lineage>
        <taxon>Eukaryota</taxon>
        <taxon>Metazoa</taxon>
        <taxon>Ecdysozoa</taxon>
        <taxon>Nematoda</taxon>
        <taxon>Chromadorea</taxon>
        <taxon>Rhabditida</taxon>
        <taxon>Rhabditina</taxon>
        <taxon>Rhabditomorpha</taxon>
        <taxon>Strongyloidea</taxon>
        <taxon>Trichostrongylidae</taxon>
        <taxon>Haemonchus</taxon>
    </lineage>
</organism>
<reference evidence="4" key="1">
    <citation type="submission" date="2017-02" db="UniProtKB">
        <authorList>
            <consortium name="WormBaseParasite"/>
        </authorList>
    </citation>
    <scope>IDENTIFICATION</scope>
</reference>
<proteinExistence type="predicted"/>
<reference evidence="2 3" key="2">
    <citation type="submission" date="2018-11" db="EMBL/GenBank/DDBJ databases">
        <authorList>
            <consortium name="Pathogen Informatics"/>
        </authorList>
    </citation>
    <scope>NUCLEOTIDE SEQUENCE [LARGE SCALE GENOMIC DNA]</scope>
    <source>
        <strain evidence="2 3">MHpl1</strain>
    </source>
</reference>
<evidence type="ECO:0000313" key="2">
    <source>
        <dbReference type="EMBL" id="VDO20123.1"/>
    </source>
</evidence>
<dbReference type="AlphaFoldDB" id="A0A0N4W0K7"/>
<evidence type="ECO:0000256" key="1">
    <source>
        <dbReference type="SAM" id="MobiDB-lite"/>
    </source>
</evidence>
<accession>A0A0N4W0K7</accession>
<gene>
    <name evidence="2" type="ORF">HPLM_LOCUS3091</name>
</gene>
<sequence>MASTVRTVEGADGGDIENNVDGSQKRYSHVENCGEVSYRLSTVELVGATDSVVVSNVDFEDVRLGWVMVRISEAFLLLHFMLPPPVWLHIASGPKQVPDWSWS</sequence>
<evidence type="ECO:0000313" key="3">
    <source>
        <dbReference type="Proteomes" id="UP000268014"/>
    </source>
</evidence>
<dbReference type="Proteomes" id="UP000268014">
    <property type="component" value="Unassembled WGS sequence"/>
</dbReference>
<dbReference type="EMBL" id="UZAF01016097">
    <property type="protein sequence ID" value="VDO20123.1"/>
    <property type="molecule type" value="Genomic_DNA"/>
</dbReference>
<dbReference type="WBParaSite" id="HPLM_0000309901-mRNA-1">
    <property type="protein sequence ID" value="HPLM_0000309901-mRNA-1"/>
    <property type="gene ID" value="HPLM_0000309901"/>
</dbReference>
<keyword evidence="3" id="KW-1185">Reference proteome</keyword>
<name>A0A0N4W0K7_HAEPC</name>
<protein>
    <submittedName>
        <fullName evidence="2 4">Uncharacterized protein</fullName>
    </submittedName>
</protein>
<evidence type="ECO:0000313" key="4">
    <source>
        <dbReference type="WBParaSite" id="HPLM_0000309901-mRNA-1"/>
    </source>
</evidence>